<organism evidence="1 2">
    <name type="scientific">Xanthomonas arboricola pv. populi</name>
    <dbReference type="NCBI Taxonomy" id="487823"/>
    <lineage>
        <taxon>Bacteria</taxon>
        <taxon>Pseudomonadati</taxon>
        <taxon>Pseudomonadota</taxon>
        <taxon>Gammaproteobacteria</taxon>
        <taxon>Lysobacterales</taxon>
        <taxon>Lysobacteraceae</taxon>
        <taxon>Xanthomonas</taxon>
    </lineage>
</organism>
<dbReference type="AlphaFoldDB" id="A0A2S6Z1H8"/>
<accession>A0A2S6Z1H8</accession>
<dbReference type="Pfam" id="PF07963">
    <property type="entry name" value="N_methyl"/>
    <property type="match status" value="1"/>
</dbReference>
<dbReference type="EMBL" id="MIGV01000025">
    <property type="protein sequence ID" value="PPT74425.1"/>
    <property type="molecule type" value="Genomic_DNA"/>
</dbReference>
<dbReference type="SUPFAM" id="SSF54523">
    <property type="entry name" value="Pili subunits"/>
    <property type="match status" value="1"/>
</dbReference>
<gene>
    <name evidence="1" type="ORF">XaplCFBP3122_16665</name>
</gene>
<evidence type="ECO:0000313" key="1">
    <source>
        <dbReference type="EMBL" id="PPT74425.1"/>
    </source>
</evidence>
<dbReference type="NCBIfam" id="TIGR02532">
    <property type="entry name" value="IV_pilin_GFxxxE"/>
    <property type="match status" value="1"/>
</dbReference>
<reference evidence="1 2" key="1">
    <citation type="submission" date="2016-08" db="EMBL/GenBank/DDBJ databases">
        <title>Evolution of the type three secretion system and type three effector repertoires in Xanthomonas.</title>
        <authorList>
            <person name="Merda D."/>
            <person name="Briand M."/>
            <person name="Bosis E."/>
            <person name="Rousseau C."/>
            <person name="Portier P."/>
            <person name="Jacques M.-A."/>
            <person name="Fischer-Le Saux M."/>
        </authorList>
    </citation>
    <scope>NUCLEOTIDE SEQUENCE [LARGE SCALE GENOMIC DNA]</scope>
    <source>
        <strain evidence="1 2">CFBP 3122</strain>
    </source>
</reference>
<dbReference type="Gene3D" id="3.30.700.10">
    <property type="entry name" value="Glycoprotein, Type 4 Pilin"/>
    <property type="match status" value="1"/>
</dbReference>
<evidence type="ECO:0000313" key="2">
    <source>
        <dbReference type="Proteomes" id="UP000238270"/>
    </source>
</evidence>
<name>A0A2S6Z1H8_9XANT</name>
<dbReference type="InterPro" id="IPR045584">
    <property type="entry name" value="Pilin-like"/>
</dbReference>
<comment type="caution">
    <text evidence="1">The sequence shown here is derived from an EMBL/GenBank/DDBJ whole genome shotgun (WGS) entry which is preliminary data.</text>
</comment>
<proteinExistence type="predicted"/>
<sequence length="161" mass="17803">MMCAYRLARGFSFIELIASLAIMSVLLLAAVPVAQTAMKRRQELELRQALAEIRAGIDRYKRAADAGRVTLESGASGYPPDLQVLVDGVEDIASPSRAKLYFLRRIPADPFYPGNADDPAQTWGLRSYASPPDDPQEGEDVFDIHTFSAERGLNEVPYAQW</sequence>
<dbReference type="Proteomes" id="UP000238270">
    <property type="component" value="Unassembled WGS sequence"/>
</dbReference>
<protein>
    <submittedName>
        <fullName evidence="1">General secretion pathway protein GspG</fullName>
    </submittedName>
</protein>
<dbReference type="InterPro" id="IPR012902">
    <property type="entry name" value="N_methyl_site"/>
</dbReference>